<protein>
    <submittedName>
        <fullName evidence="1">Transposable element Tcb2 transposase</fullName>
    </submittedName>
</protein>
<organism evidence="1 2">
    <name type="scientific">Trichonephila clavipes</name>
    <name type="common">Golden silk orbweaver</name>
    <name type="synonym">Nephila clavipes</name>
    <dbReference type="NCBI Taxonomy" id="2585209"/>
    <lineage>
        <taxon>Eukaryota</taxon>
        <taxon>Metazoa</taxon>
        <taxon>Ecdysozoa</taxon>
        <taxon>Arthropoda</taxon>
        <taxon>Chelicerata</taxon>
        <taxon>Arachnida</taxon>
        <taxon>Araneae</taxon>
        <taxon>Araneomorphae</taxon>
        <taxon>Entelegynae</taxon>
        <taxon>Araneoidea</taxon>
        <taxon>Nephilidae</taxon>
        <taxon>Trichonephila</taxon>
    </lineage>
</organism>
<keyword evidence="2" id="KW-1185">Reference proteome</keyword>
<gene>
    <name evidence="1" type="primary">NCL1_16401</name>
    <name evidence="1" type="ORF">TNCV_1812111</name>
</gene>
<proteinExistence type="predicted"/>
<dbReference type="Proteomes" id="UP000887159">
    <property type="component" value="Unassembled WGS sequence"/>
</dbReference>
<dbReference type="AlphaFoldDB" id="A0A8X6W8B1"/>
<reference evidence="1" key="1">
    <citation type="submission" date="2020-08" db="EMBL/GenBank/DDBJ databases">
        <title>Multicomponent nature underlies the extraordinary mechanical properties of spider dragline silk.</title>
        <authorList>
            <person name="Kono N."/>
            <person name="Nakamura H."/>
            <person name="Mori M."/>
            <person name="Yoshida Y."/>
            <person name="Ohtoshi R."/>
            <person name="Malay A.D."/>
            <person name="Moran D.A.P."/>
            <person name="Tomita M."/>
            <person name="Numata K."/>
            <person name="Arakawa K."/>
        </authorList>
    </citation>
    <scope>NUCLEOTIDE SEQUENCE</scope>
</reference>
<dbReference type="EMBL" id="BMAU01021389">
    <property type="protein sequence ID" value="GFY29631.1"/>
    <property type="molecule type" value="Genomic_DNA"/>
</dbReference>
<sequence length="123" mass="14004">MRVWKQWTYEHQTTRKTGRGRLKVTLARDDRHLHRMTVNDGTASSRQLAARWSTATESLSQHTIDGCVYNRLMSTEPGHLIGTKLSFQMNHSSICWTMMTAFVLDDMPVNSTFQSASSNDIVA</sequence>
<comment type="caution">
    <text evidence="1">The sequence shown here is derived from an EMBL/GenBank/DDBJ whole genome shotgun (WGS) entry which is preliminary data.</text>
</comment>
<accession>A0A8X6W8B1</accession>
<name>A0A8X6W8B1_TRICX</name>
<evidence type="ECO:0000313" key="2">
    <source>
        <dbReference type="Proteomes" id="UP000887159"/>
    </source>
</evidence>
<evidence type="ECO:0000313" key="1">
    <source>
        <dbReference type="EMBL" id="GFY29631.1"/>
    </source>
</evidence>